<dbReference type="GO" id="GO:0009036">
    <property type="term" value="F:type II site-specific deoxyribonuclease activity"/>
    <property type="evidence" value="ECO:0007669"/>
    <property type="project" value="UniProtKB-EC"/>
</dbReference>
<evidence type="ECO:0000313" key="4">
    <source>
        <dbReference type="EMBL" id="VEU78141.1"/>
    </source>
</evidence>
<feature type="domain" description="DNA methylase adenine-specific" evidence="3">
    <location>
        <begin position="381"/>
        <end position="693"/>
    </location>
</feature>
<dbReference type="EC" id="3.1.21.4" evidence="4"/>
<dbReference type="SUPFAM" id="SSF53335">
    <property type="entry name" value="S-adenosyl-L-methionine-dependent methyltransferases"/>
    <property type="match status" value="1"/>
</dbReference>
<organism evidence="4 5">
    <name type="scientific">Mycoplasmopsis columbinasalis</name>
    <dbReference type="NCBI Taxonomy" id="114880"/>
    <lineage>
        <taxon>Bacteria</taxon>
        <taxon>Bacillati</taxon>
        <taxon>Mycoplasmatota</taxon>
        <taxon>Mycoplasmoidales</taxon>
        <taxon>Metamycoplasmataceae</taxon>
        <taxon>Mycoplasmopsis</taxon>
    </lineage>
</organism>
<dbReference type="InterPro" id="IPR052916">
    <property type="entry name" value="Type-I_RE_MTase_Subunit"/>
</dbReference>
<dbReference type="SUPFAM" id="SSF116734">
    <property type="entry name" value="DNA methylase specificity domain"/>
    <property type="match status" value="1"/>
</dbReference>
<dbReference type="PROSITE" id="PS00092">
    <property type="entry name" value="N6_MTASE"/>
    <property type="match status" value="1"/>
</dbReference>
<sequence>MNQYLYLNELKEKFVNFIEKEGIFTFFIKNEKVIVDMNSLKWEIENFSNLGHERILNLNNSENWSVLMLICELFQKGYIRNELYLEKSWQLGHDSSGYCDVALYQNGKPYYFFEVKNIVEISKYINLKHEKYTKQLFSYMFQDKSVKVGSYYTYNFSNHSHQFYNIFVNDTLRNSLSVDDMFNNWNKTWNTASYVLENNLFDIKFTPVVYKQLKKIDNDSVKTIFNQFLTILRQNSVSDKSNAFDKMINIFVAKVYDELKEDTSFEVNGQKVTGVKFQFIQGLDDNISFIKRLNDLYKLGMSVYMKKDIIDYSDSEIYELLKNSKSSFFIKQMIDNLRLKKNSAFAFIEVFDDKTFEENAQILKELVLLLQNYRFKYNNKHQFLGDFFEELLNTSWKQEAGQFFTPMPIVDFMIHSLPIANKIRENIENKNDEIVPKMIDYASGSGHFIVAYMDFVQSVLDEINIETSSQVQKKLQSYKISPFSWARDSIVAIEKDYRLAKTTKISTFLNGDGDATIINGDGIDKFDAIEYRSTLLYSEKKENAIFDFVIANPPYSVAGFMKNIKKKNINEQDFSLLKHLDEKSSEIEVLFIERTKQLLKNDGIGAIVLPRSFLTSQQYIYARKFVLENFKILAIFESADNTFSGTTTSPIILFLKKQKLDKNQLNYELLIINSPKMLFESTTKEKQFLGYEFSSNRNKLGITILNNNLVKNYAPLVKKFILTGVVKDLPKYAFVTKLNQILVDDKDHKSQLIYTRYKQHQGDFVALDSLIDEINPIYSEEQKQKLVNENTKYIEISDIENGQIKIKNNKHKKSAKIAQKNDILISSLPNNKKIAISDSTYYVSPAIYVLRVSDEKLRDKIYKYIFNNKNNIIDDMNVFLDGFKITYGKINEHNLKNNIYIDKKLLEKI</sequence>
<dbReference type="GO" id="GO:0008170">
    <property type="term" value="F:N-methyltransferase activity"/>
    <property type="evidence" value="ECO:0007669"/>
    <property type="project" value="InterPro"/>
</dbReference>
<dbReference type="PRINTS" id="PR00507">
    <property type="entry name" value="N12N6MTFRASE"/>
</dbReference>
<dbReference type="EMBL" id="LR215043">
    <property type="protein sequence ID" value="VEU78141.1"/>
    <property type="molecule type" value="Genomic_DNA"/>
</dbReference>
<dbReference type="KEGG" id="mcob:NCTC10184_00366"/>
<dbReference type="GO" id="GO:0003677">
    <property type="term" value="F:DNA binding"/>
    <property type="evidence" value="ECO:0007669"/>
    <property type="project" value="UniProtKB-KW"/>
</dbReference>
<dbReference type="Pfam" id="PF02384">
    <property type="entry name" value="N6_Mtase"/>
    <property type="match status" value="1"/>
</dbReference>
<dbReference type="Gene3D" id="3.40.50.150">
    <property type="entry name" value="Vaccinia Virus protein VP39"/>
    <property type="match status" value="1"/>
</dbReference>
<gene>
    <name evidence="4" type="ORF">NCTC10184_00366</name>
</gene>
<dbReference type="PANTHER" id="PTHR42998">
    <property type="entry name" value="TYPE I RESTRICTION ENZYME HINDVIIP M PROTEIN-RELATED"/>
    <property type="match status" value="1"/>
</dbReference>
<dbReference type="RefSeq" id="WP_129622987.1">
    <property type="nucleotide sequence ID" value="NZ_LR215043.1"/>
</dbReference>
<name>A0A449BAA9_9BACT</name>
<dbReference type="InterPro" id="IPR029063">
    <property type="entry name" value="SAM-dependent_MTases_sf"/>
</dbReference>
<dbReference type="InterPro" id="IPR003356">
    <property type="entry name" value="DNA_methylase_A-5"/>
</dbReference>
<dbReference type="Gene3D" id="3.90.220.20">
    <property type="entry name" value="DNA methylase specificity domains"/>
    <property type="match status" value="1"/>
</dbReference>
<dbReference type="AlphaFoldDB" id="A0A449BAA9"/>
<dbReference type="GO" id="GO:0009307">
    <property type="term" value="P:DNA restriction-modification system"/>
    <property type="evidence" value="ECO:0007669"/>
    <property type="project" value="UniProtKB-KW"/>
</dbReference>
<keyword evidence="1" id="KW-0680">Restriction system</keyword>
<keyword evidence="2" id="KW-0238">DNA-binding</keyword>
<dbReference type="InterPro" id="IPR044946">
    <property type="entry name" value="Restrct_endonuc_typeI_TRD_sf"/>
</dbReference>
<keyword evidence="4" id="KW-0378">Hydrolase</keyword>
<reference evidence="4 5" key="1">
    <citation type="submission" date="2019-01" db="EMBL/GenBank/DDBJ databases">
        <authorList>
            <consortium name="Pathogen Informatics"/>
        </authorList>
    </citation>
    <scope>NUCLEOTIDE SEQUENCE [LARGE SCALE GENOMIC DNA]</scope>
    <source>
        <strain evidence="4 5">NCTC10184</strain>
    </source>
</reference>
<evidence type="ECO:0000256" key="2">
    <source>
        <dbReference type="ARBA" id="ARBA00023125"/>
    </source>
</evidence>
<dbReference type="REBASE" id="299192">
    <property type="entry name" value="Mco10184ORF366P"/>
</dbReference>
<evidence type="ECO:0000256" key="1">
    <source>
        <dbReference type="ARBA" id="ARBA00022747"/>
    </source>
</evidence>
<dbReference type="GO" id="GO:0032259">
    <property type="term" value="P:methylation"/>
    <property type="evidence" value="ECO:0007669"/>
    <property type="project" value="InterPro"/>
</dbReference>
<evidence type="ECO:0000259" key="3">
    <source>
        <dbReference type="Pfam" id="PF02384"/>
    </source>
</evidence>
<keyword evidence="5" id="KW-1185">Reference proteome</keyword>
<proteinExistence type="predicted"/>
<accession>A0A449BAA9</accession>
<protein>
    <submittedName>
        <fullName evidence="4">Type IIS restriction enzyme Eco57I</fullName>
        <ecNumber evidence="4">3.1.21.4</ecNumber>
    </submittedName>
</protein>
<dbReference type="OrthoDB" id="9814572at2"/>
<dbReference type="PANTHER" id="PTHR42998:SF1">
    <property type="entry name" value="TYPE I RESTRICTION ENZYME HINDI METHYLASE SUBUNIT"/>
    <property type="match status" value="1"/>
</dbReference>
<dbReference type="Proteomes" id="UP000290876">
    <property type="component" value="Chromosome"/>
</dbReference>
<dbReference type="InterPro" id="IPR002052">
    <property type="entry name" value="DNA_methylase_N6_adenine_CS"/>
</dbReference>
<evidence type="ECO:0000313" key="5">
    <source>
        <dbReference type="Proteomes" id="UP000290876"/>
    </source>
</evidence>